<evidence type="ECO:0000313" key="1">
    <source>
        <dbReference type="Ensembl" id="ENSPTXP00000000859.1"/>
    </source>
</evidence>
<protein>
    <submittedName>
        <fullName evidence="1">Uncharacterized protein</fullName>
    </submittedName>
</protein>
<sequence>MKKIMNCQRPLSAYLPAAIAALSLSLPGSHLSPETFRQAKFDQPQCTAKCLLSQLLLKCVGLRNSGSCCNRDNLKSGRD</sequence>
<organism evidence="1 2">
    <name type="scientific">Pseudonaja textilis</name>
    <name type="common">Eastern brown snake</name>
    <dbReference type="NCBI Taxonomy" id="8673"/>
    <lineage>
        <taxon>Eukaryota</taxon>
        <taxon>Metazoa</taxon>
        <taxon>Chordata</taxon>
        <taxon>Craniata</taxon>
        <taxon>Vertebrata</taxon>
        <taxon>Euteleostomi</taxon>
        <taxon>Lepidosauria</taxon>
        <taxon>Squamata</taxon>
        <taxon>Bifurcata</taxon>
        <taxon>Unidentata</taxon>
        <taxon>Episquamata</taxon>
        <taxon>Toxicofera</taxon>
        <taxon>Serpentes</taxon>
        <taxon>Colubroidea</taxon>
        <taxon>Elapidae</taxon>
        <taxon>Hydrophiinae</taxon>
        <taxon>Pseudonaja</taxon>
    </lineage>
</organism>
<reference evidence="1" key="2">
    <citation type="submission" date="2025-09" db="UniProtKB">
        <authorList>
            <consortium name="Ensembl"/>
        </authorList>
    </citation>
    <scope>IDENTIFICATION</scope>
</reference>
<accession>A0A670XN56</accession>
<dbReference type="AlphaFoldDB" id="A0A670XN56"/>
<evidence type="ECO:0000313" key="2">
    <source>
        <dbReference type="Proteomes" id="UP000472273"/>
    </source>
</evidence>
<reference evidence="1" key="1">
    <citation type="submission" date="2025-08" db="UniProtKB">
        <authorList>
            <consortium name="Ensembl"/>
        </authorList>
    </citation>
    <scope>IDENTIFICATION</scope>
</reference>
<dbReference type="Proteomes" id="UP000472273">
    <property type="component" value="Unplaced"/>
</dbReference>
<keyword evidence="2" id="KW-1185">Reference proteome</keyword>
<name>A0A670XN56_PSETE</name>
<dbReference type="Ensembl" id="ENSPTXT00000000886.1">
    <property type="protein sequence ID" value="ENSPTXP00000000859.1"/>
    <property type="gene ID" value="ENSPTXG00000000744.1"/>
</dbReference>
<proteinExistence type="predicted"/>